<dbReference type="PANTHER" id="PTHR33206">
    <property type="entry name" value="PROTEIN CBG10425"/>
    <property type="match status" value="1"/>
</dbReference>
<dbReference type="AlphaFoldDB" id="A0A8S3S8W3"/>
<gene>
    <name evidence="1" type="ORF">MEDL_27315</name>
</gene>
<keyword evidence="2" id="KW-1185">Reference proteome</keyword>
<accession>A0A8S3S8W3</accession>
<evidence type="ECO:0000313" key="2">
    <source>
        <dbReference type="Proteomes" id="UP000683360"/>
    </source>
</evidence>
<protein>
    <submittedName>
        <fullName evidence="1">Uncharacterized protein</fullName>
    </submittedName>
</protein>
<reference evidence="1" key="1">
    <citation type="submission" date="2021-03" db="EMBL/GenBank/DDBJ databases">
        <authorList>
            <person name="Bekaert M."/>
        </authorList>
    </citation>
    <scope>NUCLEOTIDE SEQUENCE</scope>
</reference>
<dbReference type="EMBL" id="CAJPWZ010001350">
    <property type="protein sequence ID" value="CAG2213398.1"/>
    <property type="molecule type" value="Genomic_DNA"/>
</dbReference>
<dbReference type="OrthoDB" id="414982at2759"/>
<name>A0A8S3S8W3_MYTED</name>
<sequence length="231" mass="26997">MLSTNSRPTYKTHTVPSSKMTTIAYSTPSSTTKKKRRRTCSKKLKDELDAYCRQTIVLGFNSAKYDRNLIKTHLAKALHMHEPGKTFTVKRNNSYACLANETFKFLDITLYLAPSFSYAKFLKVFDVSENKGFFPYEWFDGVDKLNHPTLPSHDDFYSSLKECNISPEDYDYCQRVWSQNDMSTFRDFLVWYNNLDVGEFIDYDYRSSEYRQVKTPNGGGARYINAPKTWR</sequence>
<comment type="caution">
    <text evidence="1">The sequence shown here is derived from an EMBL/GenBank/DDBJ whole genome shotgun (WGS) entry which is preliminary data.</text>
</comment>
<dbReference type="PANTHER" id="PTHR33206:SF1">
    <property type="entry name" value="DNA-DIRECTED DNA POLYMERASE"/>
    <property type="match status" value="1"/>
</dbReference>
<evidence type="ECO:0000313" key="1">
    <source>
        <dbReference type="EMBL" id="CAG2213398.1"/>
    </source>
</evidence>
<dbReference type="Proteomes" id="UP000683360">
    <property type="component" value="Unassembled WGS sequence"/>
</dbReference>
<organism evidence="1 2">
    <name type="scientific">Mytilus edulis</name>
    <name type="common">Blue mussel</name>
    <dbReference type="NCBI Taxonomy" id="6550"/>
    <lineage>
        <taxon>Eukaryota</taxon>
        <taxon>Metazoa</taxon>
        <taxon>Spiralia</taxon>
        <taxon>Lophotrochozoa</taxon>
        <taxon>Mollusca</taxon>
        <taxon>Bivalvia</taxon>
        <taxon>Autobranchia</taxon>
        <taxon>Pteriomorphia</taxon>
        <taxon>Mytilida</taxon>
        <taxon>Mytiloidea</taxon>
        <taxon>Mytilidae</taxon>
        <taxon>Mytilinae</taxon>
        <taxon>Mytilus</taxon>
    </lineage>
</organism>
<proteinExistence type="predicted"/>